<dbReference type="AlphaFoldDB" id="A0A6J6M8S3"/>
<accession>A0A6J6M8S3</accession>
<dbReference type="SUPFAM" id="SSF51905">
    <property type="entry name" value="FAD/NAD(P)-binding domain"/>
    <property type="match status" value="1"/>
</dbReference>
<evidence type="ECO:0000313" key="2">
    <source>
        <dbReference type="EMBL" id="CAB4669378.1"/>
    </source>
</evidence>
<feature type="domain" description="FAD dependent oxidoreductase" evidence="1">
    <location>
        <begin position="29"/>
        <end position="378"/>
    </location>
</feature>
<proteinExistence type="predicted"/>
<reference evidence="2" key="1">
    <citation type="submission" date="2020-05" db="EMBL/GenBank/DDBJ databases">
        <authorList>
            <person name="Chiriac C."/>
            <person name="Salcher M."/>
            <person name="Ghai R."/>
            <person name="Kavagutti S V."/>
        </authorList>
    </citation>
    <scope>NUCLEOTIDE SEQUENCE</scope>
</reference>
<dbReference type="PANTHER" id="PTHR13847:SF285">
    <property type="entry name" value="FAD DEPENDENT OXIDOREDUCTASE DOMAIN-CONTAINING PROTEIN"/>
    <property type="match status" value="1"/>
</dbReference>
<sequence>MLPERNLSLWADSVNRTRYETLNKNLDIDVAIIGGGFSGLWSAFHLISGDPTLKIALFEAHHIGFGASGRNGGWLSADYPVSRNTLIKRIGEEGTDSIFTALKSSIDEVGNFARDFAPTASFTKGGSITFARNSAQAIRLRNSVDEDHHWLSNSELTEKILIADSICGVHTKSSAVVNPMELLLGLAKYLTKKGVAIYENSAATIAETGRLLVGSYFVTAPRVINAVEAFRSAPREQIPLYSLMVATEPLTSQFWSEVGNFERATFAEGSHLINYAQRTSDNRLAIGGRGARYPFASKRSTNIENSAKTHEALRALAKSWFPQLSKVRFTHAWGGAIAITRDWEPYLRWDKNRGYGELGGYAGDGMTMSYLAGKAMAAEILDNTSSIRALRFVNRRSRNWEFEPLRFAAINSLIKLTDLSDAEERLTRKPSLINRIIEPLILR</sequence>
<dbReference type="PANTHER" id="PTHR13847">
    <property type="entry name" value="SARCOSINE DEHYDROGENASE-RELATED"/>
    <property type="match status" value="1"/>
</dbReference>
<organism evidence="2">
    <name type="scientific">freshwater metagenome</name>
    <dbReference type="NCBI Taxonomy" id="449393"/>
    <lineage>
        <taxon>unclassified sequences</taxon>
        <taxon>metagenomes</taxon>
        <taxon>ecological metagenomes</taxon>
    </lineage>
</organism>
<evidence type="ECO:0000259" key="1">
    <source>
        <dbReference type="Pfam" id="PF01266"/>
    </source>
</evidence>
<dbReference type="GO" id="GO:0005737">
    <property type="term" value="C:cytoplasm"/>
    <property type="evidence" value="ECO:0007669"/>
    <property type="project" value="TreeGrafter"/>
</dbReference>
<gene>
    <name evidence="2" type="ORF">UFOPK2312_00480</name>
</gene>
<dbReference type="Pfam" id="PF01266">
    <property type="entry name" value="DAO"/>
    <property type="match status" value="1"/>
</dbReference>
<protein>
    <submittedName>
        <fullName evidence="2">Unannotated protein</fullName>
    </submittedName>
</protein>
<dbReference type="InterPro" id="IPR006076">
    <property type="entry name" value="FAD-dep_OxRdtase"/>
</dbReference>
<dbReference type="Gene3D" id="3.30.9.10">
    <property type="entry name" value="D-Amino Acid Oxidase, subunit A, domain 2"/>
    <property type="match status" value="1"/>
</dbReference>
<dbReference type="InterPro" id="IPR036188">
    <property type="entry name" value="FAD/NAD-bd_sf"/>
</dbReference>
<dbReference type="Gene3D" id="3.50.50.60">
    <property type="entry name" value="FAD/NAD(P)-binding domain"/>
    <property type="match status" value="1"/>
</dbReference>
<name>A0A6J6M8S3_9ZZZZ</name>
<dbReference type="EMBL" id="CAEZWY010000035">
    <property type="protein sequence ID" value="CAB4669378.1"/>
    <property type="molecule type" value="Genomic_DNA"/>
</dbReference>